<comment type="catalytic activity">
    <reaction evidence="1">
        <text>Hydrolysis of terminal non-reducing N-acetyl-D-hexosamine residues in N-acetyl-beta-D-hexosaminides.</text>
        <dbReference type="EC" id="3.2.1.52"/>
    </reaction>
</comment>
<evidence type="ECO:0000256" key="4">
    <source>
        <dbReference type="ARBA" id="ARBA00022801"/>
    </source>
</evidence>
<dbReference type="Gene3D" id="3.20.20.300">
    <property type="entry name" value="Glycoside hydrolase, family 3, N-terminal domain"/>
    <property type="match status" value="1"/>
</dbReference>
<reference evidence="7 8" key="1">
    <citation type="submission" date="2020-08" db="EMBL/GenBank/DDBJ databases">
        <title>Genomic Encyclopedia of Type Strains, Phase IV (KMG-IV): sequencing the most valuable type-strain genomes for metagenomic binning, comparative biology and taxonomic classification.</title>
        <authorList>
            <person name="Goeker M."/>
        </authorList>
    </citation>
    <scope>NUCLEOTIDE SEQUENCE [LARGE SCALE GENOMIC DNA]</scope>
    <source>
        <strain evidence="7 8">DSM 21431</strain>
    </source>
</reference>
<evidence type="ECO:0000259" key="6">
    <source>
        <dbReference type="Pfam" id="PF00933"/>
    </source>
</evidence>
<dbReference type="PROSITE" id="PS00775">
    <property type="entry name" value="GLYCOSYL_HYDROL_F3"/>
    <property type="match status" value="1"/>
</dbReference>
<keyword evidence="4 7" id="KW-0378">Hydrolase</keyword>
<dbReference type="EC" id="3.2.1.52" evidence="3"/>
<dbReference type="GO" id="GO:0004563">
    <property type="term" value="F:beta-N-acetylhexosaminidase activity"/>
    <property type="evidence" value="ECO:0007669"/>
    <property type="project" value="UniProtKB-EC"/>
</dbReference>
<dbReference type="Pfam" id="PF00933">
    <property type="entry name" value="Glyco_hydro_3"/>
    <property type="match status" value="1"/>
</dbReference>
<dbReference type="InterPro" id="IPR050226">
    <property type="entry name" value="NagZ_Beta-hexosaminidase"/>
</dbReference>
<evidence type="ECO:0000313" key="8">
    <source>
        <dbReference type="Proteomes" id="UP000548119"/>
    </source>
</evidence>
<dbReference type="InterPro" id="IPR001764">
    <property type="entry name" value="Glyco_hydro_3_N"/>
</dbReference>
<dbReference type="SUPFAM" id="SSF51445">
    <property type="entry name" value="(Trans)glycosidases"/>
    <property type="match status" value="1"/>
</dbReference>
<protein>
    <recommendedName>
        <fullName evidence="3">beta-N-acetylhexosaminidase</fullName>
        <ecNumber evidence="3">3.2.1.52</ecNumber>
    </recommendedName>
</protein>
<organism evidence="7 8">
    <name type="scientific">Bartonella chomelii</name>
    <dbReference type="NCBI Taxonomy" id="236402"/>
    <lineage>
        <taxon>Bacteria</taxon>
        <taxon>Pseudomonadati</taxon>
        <taxon>Pseudomonadota</taxon>
        <taxon>Alphaproteobacteria</taxon>
        <taxon>Hyphomicrobiales</taxon>
        <taxon>Bartonellaceae</taxon>
        <taxon>Bartonella</taxon>
    </lineage>
</organism>
<gene>
    <name evidence="7" type="ORF">GGR10_000273</name>
</gene>
<keyword evidence="5 7" id="KW-0326">Glycosidase</keyword>
<sequence>MLEMKAMITGISGPVLTNDEKAFITEHKPWAFILFARNISTADDIKALTASLCEVSGRDDIFIFIDQEGGRVQRLHPPLAPNYPMAATLGAIYKKNQEAGLRAAWIMSRLHAFDLMKLGINANCLPLLDVPVVGAHDVIGTRAYAQEPETVTALGRAAARGLLDGGVLPVMKHIPGHGRALCDTHLKMARVDAALDILEQYDFVPFRNLADFPAAMTAHIVYEAIDDKVPATLSKKVIEDIIRKKIGFDGLLMTDDVSMKALSESTCSNNLSDLTHKIFAAGCDIVLHCNGNLEEMLVIAHATPLLSGKALKRAYNAHARVGKPDLSDEVALREEFSSLLAFVK</sequence>
<feature type="domain" description="Glycoside hydrolase family 3 N-terminal" evidence="6">
    <location>
        <begin position="18"/>
        <end position="295"/>
    </location>
</feature>
<name>A0ABR6E1L1_9HYPH</name>
<evidence type="ECO:0000256" key="1">
    <source>
        <dbReference type="ARBA" id="ARBA00001231"/>
    </source>
</evidence>
<dbReference type="PANTHER" id="PTHR30480">
    <property type="entry name" value="BETA-HEXOSAMINIDASE-RELATED"/>
    <property type="match status" value="1"/>
</dbReference>
<evidence type="ECO:0000256" key="2">
    <source>
        <dbReference type="ARBA" id="ARBA00005336"/>
    </source>
</evidence>
<comment type="similarity">
    <text evidence="2">Belongs to the glycosyl hydrolase 3 family.</text>
</comment>
<dbReference type="InterPro" id="IPR036962">
    <property type="entry name" value="Glyco_hydro_3_N_sf"/>
</dbReference>
<accession>A0ABR6E1L1</accession>
<evidence type="ECO:0000256" key="5">
    <source>
        <dbReference type="ARBA" id="ARBA00023295"/>
    </source>
</evidence>
<evidence type="ECO:0000313" key="7">
    <source>
        <dbReference type="EMBL" id="MBA9082450.1"/>
    </source>
</evidence>
<dbReference type="EMBL" id="JACJIR010000001">
    <property type="protein sequence ID" value="MBA9082450.1"/>
    <property type="molecule type" value="Genomic_DNA"/>
</dbReference>
<comment type="caution">
    <text evidence="7">The sequence shown here is derived from an EMBL/GenBank/DDBJ whole genome shotgun (WGS) entry which is preliminary data.</text>
</comment>
<dbReference type="PANTHER" id="PTHR30480:SF13">
    <property type="entry name" value="BETA-HEXOSAMINIDASE"/>
    <property type="match status" value="1"/>
</dbReference>
<proteinExistence type="inferred from homology"/>
<keyword evidence="8" id="KW-1185">Reference proteome</keyword>
<dbReference type="InterPro" id="IPR019800">
    <property type="entry name" value="Glyco_hydro_3_AS"/>
</dbReference>
<dbReference type="NCBIfam" id="NF003740">
    <property type="entry name" value="PRK05337.1"/>
    <property type="match status" value="1"/>
</dbReference>
<dbReference type="Proteomes" id="UP000548119">
    <property type="component" value="Unassembled WGS sequence"/>
</dbReference>
<evidence type="ECO:0000256" key="3">
    <source>
        <dbReference type="ARBA" id="ARBA00012663"/>
    </source>
</evidence>
<dbReference type="InterPro" id="IPR017853">
    <property type="entry name" value="GH"/>
</dbReference>
<dbReference type="RefSeq" id="WP_182479572.1">
    <property type="nucleotide sequence ID" value="NZ_CAWPNC010000001.1"/>
</dbReference>